<accession>A0A5B9WDH1</accession>
<keyword evidence="3" id="KW-1185">Reference proteome</keyword>
<evidence type="ECO:0000313" key="3">
    <source>
        <dbReference type="Proteomes" id="UP000324233"/>
    </source>
</evidence>
<dbReference type="Proteomes" id="UP000324233">
    <property type="component" value="Chromosome"/>
</dbReference>
<dbReference type="KEGG" id="agv:OJF2_65250"/>
<proteinExistence type="predicted"/>
<dbReference type="EMBL" id="CP042997">
    <property type="protein sequence ID" value="QEH37930.1"/>
    <property type="molecule type" value="Genomic_DNA"/>
</dbReference>
<evidence type="ECO:0000313" key="2">
    <source>
        <dbReference type="EMBL" id="QEH37930.1"/>
    </source>
</evidence>
<sequence>MSITAPASASTGPGHGDRGRPATLSRYVSIAAASRIVGLSEKAIRTLIRSGELPAHVLPCQTRQRVDVFELNDVVTRSIRPARAE</sequence>
<gene>
    <name evidence="2" type="ORF">OJF2_65250</name>
</gene>
<feature type="region of interest" description="Disordered" evidence="1">
    <location>
        <begin position="1"/>
        <end position="21"/>
    </location>
</feature>
<organism evidence="2 3">
    <name type="scientific">Aquisphaera giovannonii</name>
    <dbReference type="NCBI Taxonomy" id="406548"/>
    <lineage>
        <taxon>Bacteria</taxon>
        <taxon>Pseudomonadati</taxon>
        <taxon>Planctomycetota</taxon>
        <taxon>Planctomycetia</taxon>
        <taxon>Isosphaerales</taxon>
        <taxon>Isosphaeraceae</taxon>
        <taxon>Aquisphaera</taxon>
    </lineage>
</organism>
<evidence type="ECO:0000256" key="1">
    <source>
        <dbReference type="SAM" id="MobiDB-lite"/>
    </source>
</evidence>
<protein>
    <recommendedName>
        <fullName evidence="4">Helix-turn-helix domain protein</fullName>
    </recommendedName>
</protein>
<evidence type="ECO:0008006" key="4">
    <source>
        <dbReference type="Google" id="ProtNLM"/>
    </source>
</evidence>
<reference evidence="2 3" key="1">
    <citation type="submission" date="2019-08" db="EMBL/GenBank/DDBJ databases">
        <title>Deep-cultivation of Planctomycetes and their phenomic and genomic characterization uncovers novel biology.</title>
        <authorList>
            <person name="Wiegand S."/>
            <person name="Jogler M."/>
            <person name="Boedeker C."/>
            <person name="Pinto D."/>
            <person name="Vollmers J."/>
            <person name="Rivas-Marin E."/>
            <person name="Kohn T."/>
            <person name="Peeters S.H."/>
            <person name="Heuer A."/>
            <person name="Rast P."/>
            <person name="Oberbeckmann S."/>
            <person name="Bunk B."/>
            <person name="Jeske O."/>
            <person name="Meyerdierks A."/>
            <person name="Storesund J.E."/>
            <person name="Kallscheuer N."/>
            <person name="Luecker S."/>
            <person name="Lage O.M."/>
            <person name="Pohl T."/>
            <person name="Merkel B.J."/>
            <person name="Hornburger P."/>
            <person name="Mueller R.-W."/>
            <person name="Bruemmer F."/>
            <person name="Labrenz M."/>
            <person name="Spormann A.M."/>
            <person name="Op den Camp H."/>
            <person name="Overmann J."/>
            <person name="Amann R."/>
            <person name="Jetten M.S.M."/>
            <person name="Mascher T."/>
            <person name="Medema M.H."/>
            <person name="Devos D.P."/>
            <person name="Kaster A.-K."/>
            <person name="Ovreas L."/>
            <person name="Rohde M."/>
            <person name="Galperin M.Y."/>
            <person name="Jogler C."/>
        </authorList>
    </citation>
    <scope>NUCLEOTIDE SEQUENCE [LARGE SCALE GENOMIC DNA]</scope>
    <source>
        <strain evidence="2 3">OJF2</strain>
    </source>
</reference>
<dbReference type="OrthoDB" id="5524782at2"/>
<name>A0A5B9WDH1_9BACT</name>
<dbReference type="RefSeq" id="WP_148597431.1">
    <property type="nucleotide sequence ID" value="NZ_CP042997.1"/>
</dbReference>
<dbReference type="AlphaFoldDB" id="A0A5B9WDH1"/>
<feature type="compositionally biased region" description="Polar residues" evidence="1">
    <location>
        <begin position="1"/>
        <end position="11"/>
    </location>
</feature>